<sequence>MWILIDYQIDYIDSGCDVQDHEMFQVQNKKDGSTKWIDQYAYNKMLNLGLIASQ</sequence>
<organism evidence="1 2">
    <name type="scientific">Paenibacillus illinoisensis</name>
    <dbReference type="NCBI Taxonomy" id="59845"/>
    <lineage>
        <taxon>Bacteria</taxon>
        <taxon>Bacillati</taxon>
        <taxon>Bacillota</taxon>
        <taxon>Bacilli</taxon>
        <taxon>Bacillales</taxon>
        <taxon>Paenibacillaceae</taxon>
        <taxon>Paenibacillus</taxon>
    </lineage>
</organism>
<name>A0A2W0C8A9_9BACL</name>
<proteinExistence type="predicted"/>
<gene>
    <name evidence="1" type="ORF">PIL02S_03423</name>
</gene>
<dbReference type="AlphaFoldDB" id="A0A2W0C8A9"/>
<dbReference type="Proteomes" id="UP000247459">
    <property type="component" value="Unassembled WGS sequence"/>
</dbReference>
<evidence type="ECO:0000313" key="1">
    <source>
        <dbReference type="EMBL" id="PYY28277.1"/>
    </source>
</evidence>
<dbReference type="RefSeq" id="WP_181429839.1">
    <property type="nucleotide sequence ID" value="NZ_PRLG01000020.1"/>
</dbReference>
<evidence type="ECO:0000313" key="2">
    <source>
        <dbReference type="Proteomes" id="UP000247459"/>
    </source>
</evidence>
<reference evidence="1 2" key="1">
    <citation type="submission" date="2018-01" db="EMBL/GenBank/DDBJ databases">
        <title>Genome sequence of the PGP bacterium Paenibacillus illinoisensis E3.</title>
        <authorList>
            <person name="Rolli E."/>
            <person name="Marasco R."/>
            <person name="Bessem C."/>
            <person name="Michoud G."/>
            <person name="Gaiarsa S."/>
            <person name="Borin S."/>
            <person name="Daffonchio D."/>
        </authorList>
    </citation>
    <scope>NUCLEOTIDE SEQUENCE [LARGE SCALE GENOMIC DNA]</scope>
    <source>
        <strain evidence="1 2">E3</strain>
    </source>
</reference>
<accession>A0A2W0C8A9</accession>
<comment type="caution">
    <text evidence="1">The sequence shown here is derived from an EMBL/GenBank/DDBJ whole genome shotgun (WGS) entry which is preliminary data.</text>
</comment>
<dbReference type="EMBL" id="PRLG01000020">
    <property type="protein sequence ID" value="PYY28277.1"/>
    <property type="molecule type" value="Genomic_DNA"/>
</dbReference>
<protein>
    <submittedName>
        <fullName evidence="1">Uncharacterized protein</fullName>
    </submittedName>
</protein>